<accession>A0ABD3AUU0</accession>
<comment type="caution">
    <text evidence="2">The sequence shown here is derived from an EMBL/GenBank/DDBJ whole genome shotgun (WGS) entry which is preliminary data.</text>
</comment>
<evidence type="ECO:0000313" key="2">
    <source>
        <dbReference type="EMBL" id="KAL3534971.1"/>
    </source>
</evidence>
<name>A0ABD3AUU0_9GENT</name>
<reference evidence="2 3" key="1">
    <citation type="submission" date="2024-11" db="EMBL/GenBank/DDBJ databases">
        <title>A near-complete genome assembly of Cinchona calisaya.</title>
        <authorList>
            <person name="Lian D.C."/>
            <person name="Zhao X.W."/>
            <person name="Wei L."/>
        </authorList>
    </citation>
    <scope>NUCLEOTIDE SEQUENCE [LARGE SCALE GENOMIC DNA]</scope>
    <source>
        <tissue evidence="2">Nenye</tissue>
    </source>
</reference>
<evidence type="ECO:0000256" key="1">
    <source>
        <dbReference type="SAM" id="MobiDB-lite"/>
    </source>
</evidence>
<dbReference type="Proteomes" id="UP001630127">
    <property type="component" value="Unassembled WGS sequence"/>
</dbReference>
<feature type="region of interest" description="Disordered" evidence="1">
    <location>
        <begin position="76"/>
        <end position="106"/>
    </location>
</feature>
<evidence type="ECO:0000313" key="3">
    <source>
        <dbReference type="Proteomes" id="UP001630127"/>
    </source>
</evidence>
<organism evidence="2 3">
    <name type="scientific">Cinchona calisaya</name>
    <dbReference type="NCBI Taxonomy" id="153742"/>
    <lineage>
        <taxon>Eukaryota</taxon>
        <taxon>Viridiplantae</taxon>
        <taxon>Streptophyta</taxon>
        <taxon>Embryophyta</taxon>
        <taxon>Tracheophyta</taxon>
        <taxon>Spermatophyta</taxon>
        <taxon>Magnoliopsida</taxon>
        <taxon>eudicotyledons</taxon>
        <taxon>Gunneridae</taxon>
        <taxon>Pentapetalae</taxon>
        <taxon>asterids</taxon>
        <taxon>lamiids</taxon>
        <taxon>Gentianales</taxon>
        <taxon>Rubiaceae</taxon>
        <taxon>Cinchonoideae</taxon>
        <taxon>Cinchoneae</taxon>
        <taxon>Cinchona</taxon>
    </lineage>
</organism>
<keyword evidence="3" id="KW-1185">Reference proteome</keyword>
<dbReference type="EMBL" id="JBJUIK010000002">
    <property type="protein sequence ID" value="KAL3534971.1"/>
    <property type="molecule type" value="Genomic_DNA"/>
</dbReference>
<proteinExistence type="predicted"/>
<dbReference type="AlphaFoldDB" id="A0ABD3AUU0"/>
<gene>
    <name evidence="2" type="ORF">ACH5RR_003432</name>
</gene>
<sequence>MPNQWTAKKIPYQQKNSLWSNSQRINLRFQKKKIIRQNIRKLKREKDRGEKTYVDLSKINEKRRLVENLEIGGRGNLGRQRRRASENWEKKKNKKGKEKVKAEEDKGNWGEKKRWGRIWHIRYFI</sequence>
<protein>
    <submittedName>
        <fullName evidence="2">Uncharacterized protein</fullName>
    </submittedName>
</protein>